<dbReference type="EMBL" id="DWYC01000060">
    <property type="protein sequence ID" value="HJB57320.1"/>
    <property type="molecule type" value="Genomic_DNA"/>
</dbReference>
<dbReference type="InterPro" id="IPR051918">
    <property type="entry name" value="STPP_CPPED1"/>
</dbReference>
<evidence type="ECO:0000313" key="5">
    <source>
        <dbReference type="EMBL" id="HJB57320.1"/>
    </source>
</evidence>
<accession>A0A9D2MBV3</accession>
<comment type="caution">
    <text evidence="5">The sequence shown here is derived from an EMBL/GenBank/DDBJ whole genome shotgun (WGS) entry which is preliminary data.</text>
</comment>
<dbReference type="InterPro" id="IPR029052">
    <property type="entry name" value="Metallo-depent_PP-like"/>
</dbReference>
<feature type="domain" description="SLH" evidence="3">
    <location>
        <begin position="1503"/>
        <end position="1566"/>
    </location>
</feature>
<evidence type="ECO:0000313" key="6">
    <source>
        <dbReference type="Proteomes" id="UP000824208"/>
    </source>
</evidence>
<gene>
    <name evidence="5" type="ORF">H9714_07200</name>
</gene>
<feature type="domain" description="LTD" evidence="4">
    <location>
        <begin position="28"/>
        <end position="190"/>
    </location>
</feature>
<evidence type="ECO:0000259" key="3">
    <source>
        <dbReference type="PROSITE" id="PS51272"/>
    </source>
</evidence>
<organism evidence="5 6">
    <name type="scientific">Candidatus Flavonifractor intestinipullorum</name>
    <dbReference type="NCBI Taxonomy" id="2838587"/>
    <lineage>
        <taxon>Bacteria</taxon>
        <taxon>Bacillati</taxon>
        <taxon>Bacillota</taxon>
        <taxon>Clostridia</taxon>
        <taxon>Eubacteriales</taxon>
        <taxon>Oscillospiraceae</taxon>
        <taxon>Flavonifractor</taxon>
    </lineage>
</organism>
<protein>
    <submittedName>
        <fullName evidence="5">S-layer homology domain-containing protein</fullName>
    </submittedName>
</protein>
<sequence>MERHFWRRTVCLGLSAAMTASLFLFPAAASEVEAETEGENAQQGGLYLTEIYPNDINREDVYGNGSDHMEFVEVSNTSQAPVTFSPDGGYTLWYEYNDSGTYKMKQLTVAALDDGSETFEIAPGETVVFWSRRSDVDNTATEAEFRAAWHVPEDVKIYDVSGQDGFAEDDRGFALKDPEGNVVSHYRYYTGVDTSDGLGVDLQVPDYGAEMVPLRQQTYGTPGTIYRDQRNQDAAAPSEQTVDHLIITEIRPNDSNRDADYGSEANDMMEAVEIYNPTDTDVDFNASYQLGYIYKASIKPQTVSTVEDAHRMAAGEEITESAPVVIPAHSAAVIWCYREKGLEGQYDRFPTEAEFRAAYGIPEEVPVYAQTGQSGWGNTYRGLALLEKTPEGGDELVSFYFWNGSSDLKDNKSVDLRVSEDGPRMSILTAQSNTSLGVVKEQQYTFAADDGSYPTLRLWEDTEISPIAEGQFLRIPYYYAGTDVLPVKEIDLYYRMDGEGAYTKAVATSFSIYNKYYAFIDNAELLGHDSVEYYLVARNEYRSTRTDTVTVPIVRDDAADGLRVNYNGTQAREGQTLSGTVQITGKDFAQTGEPVTFAVDGVQQESTAALERYAYFTFDYNGVDSYFKNALTHGEQVLGLFAKCSEIPAIDSLAIPVGEQYFTYAADGSATVALSLYAGTYGSTFESDTAANNDDFTTWNYALHLTDGTVLFPTSIKNASGEDVSRTDPVKMGDSSGCTIRLDLTFELPAGSADAQAFALDTTALTDGTHTLTASCGEAQQTFSFLVDNSAPVQPEEPFLPLGEELSVSVSGNSATASISGEGSTAALYQAENITAYTVKDGAGDSTYTAQARTSFGSVTSDNGEYPYEILEIPVDAAQGGQLRLDMTAGSDYGQPVQVYLLDTASNDWVRFGSEDLAVNEADGHLTAVLPIQASYVNESGVMTVLLQARGAEFDPTTAQDMHVSAPAAAEWDGTAVPEEYDFSIAWISDTQYYAEQWMDNFASLTDYILAQRENLGIEYVIHTGDIVDEFNEEYEFQNASKELKKFEDAGLPYGVLGGNHDVAHGNERYGLYWKYFGADRYEEFPWYGGSYENNLGHYDLVSVDGQELLFIYMSWDIYTDEVEWINSVLEQYPERTAIICIHGGINASAVPSYQSELLMEQVAKTHENVLAILNGHFHGSSLNFVGVDDDGDGTDDRVVYQICTDYQSAPEGGDGYFKMIYFDLTNKKIYMNSYSPVQKDFNYYDTPKLDSYGAGTVAYDIDITELDVDFDTETSKTLSLSGLQVYQLTESQLGADAALENGGAQIAFSTGDAQYVYARLTDAAGQLSGITEVAEVRQTGGDSGSDSGSSSGGGVTQYTITASAGAGGTISPLGTVRVNRGADRTFTITAEEGYVIDDVLVDGRSVGAVSTYTFENVRSGHTIAARFTAADSDIGDGDTPLGGLPFADVSAGAWYAQAVEYVYSNGVMQGISDASFAPGQNLTRGMIAQILYNLEGSPAGASGAAFTDVSAGAWYAGAVNWAAAQGIVSGYDAGHFGPEDSVTREQLASILYRYAQYKGYQTASSETALQAFADGGTISDWAVEAMTWAVSDQVLSGKDGGTLDPQGTATRAEVAQMMMNFLADRA</sequence>
<dbReference type="Gene3D" id="3.60.21.10">
    <property type="match status" value="1"/>
</dbReference>
<dbReference type="InterPro" id="IPR004843">
    <property type="entry name" value="Calcineurin-like_PHP"/>
</dbReference>
<dbReference type="InterPro" id="IPR001119">
    <property type="entry name" value="SLH_dom"/>
</dbReference>
<name>A0A9D2MBV3_9FIRM</name>
<dbReference type="Pfam" id="PF00395">
    <property type="entry name" value="SLH"/>
    <property type="match status" value="3"/>
</dbReference>
<dbReference type="PANTHER" id="PTHR43143:SF5">
    <property type="entry name" value="SECRETED PROTEIN"/>
    <property type="match status" value="1"/>
</dbReference>
<evidence type="ECO:0000256" key="1">
    <source>
        <dbReference type="ARBA" id="ARBA00022737"/>
    </source>
</evidence>
<feature type="domain" description="SLH" evidence="3">
    <location>
        <begin position="1443"/>
        <end position="1502"/>
    </location>
</feature>
<keyword evidence="1" id="KW-0677">Repeat</keyword>
<feature type="signal peptide" evidence="2">
    <location>
        <begin position="1"/>
        <end position="29"/>
    </location>
</feature>
<reference evidence="5" key="2">
    <citation type="submission" date="2021-04" db="EMBL/GenBank/DDBJ databases">
        <authorList>
            <person name="Gilroy R."/>
        </authorList>
    </citation>
    <scope>NUCLEOTIDE SEQUENCE</scope>
    <source>
        <strain evidence="5">CHK189-11263</strain>
    </source>
</reference>
<dbReference type="GO" id="GO:0016787">
    <property type="term" value="F:hydrolase activity"/>
    <property type="evidence" value="ECO:0007669"/>
    <property type="project" value="InterPro"/>
</dbReference>
<evidence type="ECO:0000256" key="2">
    <source>
        <dbReference type="SAM" id="SignalP"/>
    </source>
</evidence>
<dbReference type="Pfam" id="PF00149">
    <property type="entry name" value="Metallophos"/>
    <property type="match status" value="1"/>
</dbReference>
<reference evidence="5" key="1">
    <citation type="journal article" date="2021" name="PeerJ">
        <title>Extensive microbial diversity within the chicken gut microbiome revealed by metagenomics and culture.</title>
        <authorList>
            <person name="Gilroy R."/>
            <person name="Ravi A."/>
            <person name="Getino M."/>
            <person name="Pursley I."/>
            <person name="Horton D.L."/>
            <person name="Alikhan N.F."/>
            <person name="Baker D."/>
            <person name="Gharbi K."/>
            <person name="Hall N."/>
            <person name="Watson M."/>
            <person name="Adriaenssens E.M."/>
            <person name="Foster-Nyarko E."/>
            <person name="Jarju S."/>
            <person name="Secka A."/>
            <person name="Antonio M."/>
            <person name="Oren A."/>
            <person name="Chaudhuri R.R."/>
            <person name="La Ragione R."/>
            <person name="Hildebrand F."/>
            <person name="Pallen M.J."/>
        </authorList>
    </citation>
    <scope>NUCLEOTIDE SEQUENCE</scope>
    <source>
        <strain evidence="5">CHK189-11263</strain>
    </source>
</reference>
<dbReference type="InterPro" id="IPR001322">
    <property type="entry name" value="Lamin_tail_dom"/>
</dbReference>
<dbReference type="PANTHER" id="PTHR43143">
    <property type="entry name" value="METALLOPHOSPHOESTERASE, CALCINEURIN SUPERFAMILY"/>
    <property type="match status" value="1"/>
</dbReference>
<evidence type="ECO:0000259" key="4">
    <source>
        <dbReference type="PROSITE" id="PS51841"/>
    </source>
</evidence>
<dbReference type="Proteomes" id="UP000824208">
    <property type="component" value="Unassembled WGS sequence"/>
</dbReference>
<feature type="domain" description="SLH" evidence="3">
    <location>
        <begin position="1570"/>
        <end position="1627"/>
    </location>
</feature>
<dbReference type="SUPFAM" id="SSF56300">
    <property type="entry name" value="Metallo-dependent phosphatases"/>
    <property type="match status" value="1"/>
</dbReference>
<feature type="chain" id="PRO_5039219789" evidence="2">
    <location>
        <begin position="30"/>
        <end position="1627"/>
    </location>
</feature>
<proteinExistence type="predicted"/>
<dbReference type="PROSITE" id="PS51272">
    <property type="entry name" value="SLH"/>
    <property type="match status" value="3"/>
</dbReference>
<dbReference type="Pfam" id="PF00932">
    <property type="entry name" value="LTD"/>
    <property type="match status" value="1"/>
</dbReference>
<dbReference type="PROSITE" id="PS51841">
    <property type="entry name" value="LTD"/>
    <property type="match status" value="1"/>
</dbReference>
<keyword evidence="2" id="KW-0732">Signal</keyword>